<proteinExistence type="predicted"/>
<comment type="caution">
    <text evidence="1">The sequence shown here is derived from an EMBL/GenBank/DDBJ whole genome shotgun (WGS) entry which is preliminary data.</text>
</comment>
<dbReference type="EMBL" id="BAVR01000001">
    <property type="protein sequence ID" value="GAE86744.1"/>
    <property type="molecule type" value="Genomic_DNA"/>
</dbReference>
<protein>
    <submittedName>
        <fullName evidence="1">Flavoprotein</fullName>
    </submittedName>
</protein>
<dbReference type="Proteomes" id="UP000019109">
    <property type="component" value="Unassembled WGS sequence"/>
</dbReference>
<dbReference type="AlphaFoldDB" id="W4V1X8"/>
<reference evidence="1" key="1">
    <citation type="journal article" date="2014" name="Genome Announc.">
        <title>Draft Genome Sequence of Clostridium straminisolvens Strain JCM 21531T, Isolated from a Cellulose-Degrading Bacterial Community.</title>
        <authorList>
            <person name="Yuki M."/>
            <person name="Oshima K."/>
            <person name="Suda W."/>
            <person name="Sakamoto M."/>
            <person name="Kitamura K."/>
            <person name="Iida T."/>
            <person name="Hattori M."/>
            <person name="Ohkuma M."/>
        </authorList>
    </citation>
    <scope>NUCLEOTIDE SEQUENCE [LARGE SCALE GENOMIC DNA]</scope>
    <source>
        <strain evidence="1">JCM 21531</strain>
    </source>
</reference>
<organism evidence="1 2">
    <name type="scientific">Acetivibrio straminisolvens JCM 21531</name>
    <dbReference type="NCBI Taxonomy" id="1294263"/>
    <lineage>
        <taxon>Bacteria</taxon>
        <taxon>Bacillati</taxon>
        <taxon>Bacillota</taxon>
        <taxon>Clostridia</taxon>
        <taxon>Eubacteriales</taxon>
        <taxon>Oscillospiraceae</taxon>
        <taxon>Acetivibrio</taxon>
    </lineage>
</organism>
<accession>W4V1X8</accession>
<gene>
    <name evidence="1" type="ORF">JCM21531_65</name>
</gene>
<evidence type="ECO:0000313" key="2">
    <source>
        <dbReference type="Proteomes" id="UP000019109"/>
    </source>
</evidence>
<keyword evidence="2" id="KW-1185">Reference proteome</keyword>
<name>W4V1X8_9FIRM</name>
<dbReference type="STRING" id="1294263.JCM21531_65"/>
<sequence length="60" mass="6789">MHIENYLDKIGFNVINQKYLIGSTGVDIPLFPLRIKFAREEGLEAAEEAGRVFGEQVLTH</sequence>
<evidence type="ECO:0000313" key="1">
    <source>
        <dbReference type="EMBL" id="GAE86744.1"/>
    </source>
</evidence>